<name>A0A6G0ZRA8_APHCR</name>
<dbReference type="EMBL" id="VUJU01000010">
    <property type="protein sequence ID" value="KAF0774087.1"/>
    <property type="molecule type" value="Genomic_DNA"/>
</dbReference>
<comment type="caution">
    <text evidence="2">The sequence shown here is derived from an EMBL/GenBank/DDBJ whole genome shotgun (WGS) entry which is preliminary data.</text>
</comment>
<sequence>MTVKRNGGRPVEHFRRGGPCGGRPGNCAAEAPAFFLNKNLNSRSHPLPPDNIMHTKFTHHHRLSCVNRVPYISD</sequence>
<proteinExistence type="predicted"/>
<keyword evidence="3" id="KW-1185">Reference proteome</keyword>
<evidence type="ECO:0000313" key="2">
    <source>
        <dbReference type="EMBL" id="KAF0774087.1"/>
    </source>
</evidence>
<gene>
    <name evidence="2" type="ORF">FWK35_00008212</name>
</gene>
<evidence type="ECO:0000256" key="1">
    <source>
        <dbReference type="SAM" id="MobiDB-lite"/>
    </source>
</evidence>
<dbReference type="AlphaFoldDB" id="A0A6G0ZRA8"/>
<protein>
    <submittedName>
        <fullName evidence="2">Uncharacterized protein</fullName>
    </submittedName>
</protein>
<dbReference type="Proteomes" id="UP000478052">
    <property type="component" value="Unassembled WGS sequence"/>
</dbReference>
<organism evidence="2 3">
    <name type="scientific">Aphis craccivora</name>
    <name type="common">Cowpea aphid</name>
    <dbReference type="NCBI Taxonomy" id="307492"/>
    <lineage>
        <taxon>Eukaryota</taxon>
        <taxon>Metazoa</taxon>
        <taxon>Ecdysozoa</taxon>
        <taxon>Arthropoda</taxon>
        <taxon>Hexapoda</taxon>
        <taxon>Insecta</taxon>
        <taxon>Pterygota</taxon>
        <taxon>Neoptera</taxon>
        <taxon>Paraneoptera</taxon>
        <taxon>Hemiptera</taxon>
        <taxon>Sternorrhyncha</taxon>
        <taxon>Aphidomorpha</taxon>
        <taxon>Aphidoidea</taxon>
        <taxon>Aphididae</taxon>
        <taxon>Aphidini</taxon>
        <taxon>Aphis</taxon>
        <taxon>Aphis</taxon>
    </lineage>
</organism>
<evidence type="ECO:0000313" key="3">
    <source>
        <dbReference type="Proteomes" id="UP000478052"/>
    </source>
</evidence>
<reference evidence="2 3" key="1">
    <citation type="submission" date="2019-08" db="EMBL/GenBank/DDBJ databases">
        <title>Whole genome of Aphis craccivora.</title>
        <authorList>
            <person name="Voronova N.V."/>
            <person name="Shulinski R.S."/>
            <person name="Bandarenka Y.V."/>
            <person name="Zhorov D.G."/>
            <person name="Warner D."/>
        </authorList>
    </citation>
    <scope>NUCLEOTIDE SEQUENCE [LARGE SCALE GENOMIC DNA]</scope>
    <source>
        <strain evidence="2">180601</strain>
        <tissue evidence="2">Whole Body</tissue>
    </source>
</reference>
<accession>A0A6G0ZRA8</accession>
<feature type="region of interest" description="Disordered" evidence="1">
    <location>
        <begin position="1"/>
        <end position="22"/>
    </location>
</feature>